<dbReference type="InterPro" id="IPR050583">
    <property type="entry name" value="Mycobacterial_A85_antigen"/>
</dbReference>
<dbReference type="InterPro" id="IPR029058">
    <property type="entry name" value="AB_hydrolase_fold"/>
</dbReference>
<dbReference type="InterPro" id="IPR000801">
    <property type="entry name" value="Esterase-like"/>
</dbReference>
<proteinExistence type="predicted"/>
<dbReference type="SUPFAM" id="SSF53474">
    <property type="entry name" value="alpha/beta-Hydrolases"/>
    <property type="match status" value="1"/>
</dbReference>
<dbReference type="EMBL" id="HBKQ01030494">
    <property type="protein sequence ID" value="CAE2249875.1"/>
    <property type="molecule type" value="Transcribed_RNA"/>
</dbReference>
<dbReference type="AlphaFoldDB" id="A0A7S4MX03"/>
<organism evidence="2">
    <name type="scientific">Odontella aurita</name>
    <dbReference type="NCBI Taxonomy" id="265563"/>
    <lineage>
        <taxon>Eukaryota</taxon>
        <taxon>Sar</taxon>
        <taxon>Stramenopiles</taxon>
        <taxon>Ochrophyta</taxon>
        <taxon>Bacillariophyta</taxon>
        <taxon>Mediophyceae</taxon>
        <taxon>Biddulphiophycidae</taxon>
        <taxon>Eupodiscales</taxon>
        <taxon>Odontellaceae</taxon>
        <taxon>Odontella</taxon>
    </lineage>
</organism>
<reference evidence="2" key="1">
    <citation type="submission" date="2021-01" db="EMBL/GenBank/DDBJ databases">
        <authorList>
            <person name="Corre E."/>
            <person name="Pelletier E."/>
            <person name="Niang G."/>
            <person name="Scheremetjew M."/>
            <person name="Finn R."/>
            <person name="Kale V."/>
            <person name="Holt S."/>
            <person name="Cochrane G."/>
            <person name="Meng A."/>
            <person name="Brown T."/>
            <person name="Cohen L."/>
        </authorList>
    </citation>
    <scope>NUCLEOTIDE SEQUENCE</scope>
    <source>
        <strain evidence="2">Isolate 1302-5</strain>
    </source>
</reference>
<accession>A0A7S4MX03</accession>
<dbReference type="PANTHER" id="PTHR48098:SF6">
    <property type="entry name" value="FERRI-BACILLIBACTIN ESTERASE BESA"/>
    <property type="match status" value="1"/>
</dbReference>
<dbReference type="Pfam" id="PF00756">
    <property type="entry name" value="Esterase"/>
    <property type="match status" value="1"/>
</dbReference>
<dbReference type="PANTHER" id="PTHR48098">
    <property type="entry name" value="ENTEROCHELIN ESTERASE-RELATED"/>
    <property type="match status" value="1"/>
</dbReference>
<sequence length="427" mass="46447">MNETTMADGGRNFVDPAAAAAATAQKRLRWHHRRRAPDYDSDATTSPATARRRSIERRAGSLLTLLTLASIAGRALGAYQDGGGVDRSSGPSGLRRREDLLRRASKHRSRNLPVRPLAPPFPNGLCGGTVVEIPPEDTFGIDTSMSRSATGLFLPPRPVSVWLPPNYAADTHLRYPVLYCHDGQNAIDDASSWTGSSWRLAGALVRLAERNLLRPVGQGASPVPIVVLLPSAQGDMIPGVVRRRHMEYGDTSNPVARTHADFVAETVKPLIDSMFRTVPSPSATFSIGSSLGGQASYHLVLRHPDKFGGAAGLSPAFQPGTLASAASSLDALRDGKVLYMDNGGDVDESKVPLFDVLDHFTENHWWNPGYFWLDTQLQPGVDAMRMALDVGGVRYGYHREAGARHNERAWARRIDRPLAHLFGERAN</sequence>
<evidence type="ECO:0000313" key="2">
    <source>
        <dbReference type="EMBL" id="CAE2249875.1"/>
    </source>
</evidence>
<gene>
    <name evidence="2" type="ORF">OAUR00152_LOCUS20755</name>
</gene>
<feature type="region of interest" description="Disordered" evidence="1">
    <location>
        <begin position="28"/>
        <end position="54"/>
    </location>
</feature>
<dbReference type="Gene3D" id="3.40.50.1820">
    <property type="entry name" value="alpha/beta hydrolase"/>
    <property type="match status" value="1"/>
</dbReference>
<name>A0A7S4MX03_9STRA</name>
<protein>
    <recommendedName>
        <fullName evidence="3">Esterase</fullName>
    </recommendedName>
</protein>
<evidence type="ECO:0008006" key="3">
    <source>
        <dbReference type="Google" id="ProtNLM"/>
    </source>
</evidence>
<evidence type="ECO:0000256" key="1">
    <source>
        <dbReference type="SAM" id="MobiDB-lite"/>
    </source>
</evidence>